<name>A0AAD5UEZ5_9FUNG</name>
<comment type="caution">
    <text evidence="5">The sequence shown here is derived from an EMBL/GenBank/DDBJ whole genome shotgun (WGS) entry which is preliminary data.</text>
</comment>
<feature type="region of interest" description="Disordered" evidence="4">
    <location>
        <begin position="132"/>
        <end position="162"/>
    </location>
</feature>
<evidence type="ECO:0000313" key="5">
    <source>
        <dbReference type="EMBL" id="KAJ3256004.1"/>
    </source>
</evidence>
<evidence type="ECO:0000256" key="3">
    <source>
        <dbReference type="PROSITE-ProRule" id="PRU00023"/>
    </source>
</evidence>
<feature type="compositionally biased region" description="Acidic residues" evidence="4">
    <location>
        <begin position="132"/>
        <end position="142"/>
    </location>
</feature>
<keyword evidence="1" id="KW-0677">Repeat</keyword>
<evidence type="ECO:0000256" key="1">
    <source>
        <dbReference type="ARBA" id="ARBA00022737"/>
    </source>
</evidence>
<dbReference type="Gene3D" id="1.25.40.20">
    <property type="entry name" value="Ankyrin repeat-containing domain"/>
    <property type="match status" value="1"/>
</dbReference>
<reference evidence="5" key="1">
    <citation type="submission" date="2020-05" db="EMBL/GenBank/DDBJ databases">
        <title>Phylogenomic resolution of chytrid fungi.</title>
        <authorList>
            <person name="Stajich J.E."/>
            <person name="Amses K."/>
            <person name="Simmons R."/>
            <person name="Seto K."/>
            <person name="Myers J."/>
            <person name="Bonds A."/>
            <person name="Quandt C.A."/>
            <person name="Barry K."/>
            <person name="Liu P."/>
            <person name="Grigoriev I."/>
            <person name="Longcore J.E."/>
            <person name="James T.Y."/>
        </authorList>
    </citation>
    <scope>NUCLEOTIDE SEQUENCE</scope>
    <source>
        <strain evidence="5">PLAUS21</strain>
    </source>
</reference>
<dbReference type="PANTHER" id="PTHR24201:SF16">
    <property type="entry name" value="ANKYRIN-1-LIKE-RELATED"/>
    <property type="match status" value="1"/>
</dbReference>
<dbReference type="SUPFAM" id="SSF48403">
    <property type="entry name" value="Ankyrin repeat"/>
    <property type="match status" value="1"/>
</dbReference>
<dbReference type="InterPro" id="IPR002110">
    <property type="entry name" value="Ankyrin_rpt"/>
</dbReference>
<evidence type="ECO:0000256" key="4">
    <source>
        <dbReference type="SAM" id="MobiDB-lite"/>
    </source>
</evidence>
<dbReference type="PROSITE" id="PS50297">
    <property type="entry name" value="ANK_REP_REGION"/>
    <property type="match status" value="1"/>
</dbReference>
<feature type="compositionally biased region" description="Basic and acidic residues" evidence="4">
    <location>
        <begin position="150"/>
        <end position="162"/>
    </location>
</feature>
<organism evidence="5 6">
    <name type="scientific">Boothiomyces macroporosus</name>
    <dbReference type="NCBI Taxonomy" id="261099"/>
    <lineage>
        <taxon>Eukaryota</taxon>
        <taxon>Fungi</taxon>
        <taxon>Fungi incertae sedis</taxon>
        <taxon>Chytridiomycota</taxon>
        <taxon>Chytridiomycota incertae sedis</taxon>
        <taxon>Chytridiomycetes</taxon>
        <taxon>Rhizophydiales</taxon>
        <taxon>Terramycetaceae</taxon>
        <taxon>Boothiomyces</taxon>
    </lineage>
</organism>
<evidence type="ECO:0000256" key="2">
    <source>
        <dbReference type="ARBA" id="ARBA00023043"/>
    </source>
</evidence>
<dbReference type="PROSITE" id="PS50088">
    <property type="entry name" value="ANK_REPEAT"/>
    <property type="match status" value="1"/>
</dbReference>
<accession>A0AAD5UEZ5</accession>
<dbReference type="Proteomes" id="UP001210925">
    <property type="component" value="Unassembled WGS sequence"/>
</dbReference>
<gene>
    <name evidence="5" type="ORF">HK103_005811</name>
</gene>
<dbReference type="AlphaFoldDB" id="A0AAD5UEZ5"/>
<keyword evidence="2 3" id="KW-0040">ANK repeat</keyword>
<dbReference type="EMBL" id="JADGKB010000057">
    <property type="protein sequence ID" value="KAJ3256004.1"/>
    <property type="molecule type" value="Genomic_DNA"/>
</dbReference>
<sequence>MTDAVHEFILNCRYGEEQEALEYLEGVQDKGQLITTFVNDQCPLFMAAANGHSGILSQLVKHLTPEQVNISNSQGSRALHWAALNGQLECVKLLLQYGANPLLRDSSGKSPATLAEQAEHLEVAKVLLESYDPEQDEVDAEDVVVSSEDPEYKEYEKQAQAE</sequence>
<proteinExistence type="predicted"/>
<dbReference type="InterPro" id="IPR050776">
    <property type="entry name" value="Ank_Repeat/CDKN_Inhibitor"/>
</dbReference>
<dbReference type="Pfam" id="PF12796">
    <property type="entry name" value="Ank_2"/>
    <property type="match status" value="1"/>
</dbReference>
<dbReference type="InterPro" id="IPR036770">
    <property type="entry name" value="Ankyrin_rpt-contain_sf"/>
</dbReference>
<dbReference type="GO" id="GO:0005634">
    <property type="term" value="C:nucleus"/>
    <property type="evidence" value="ECO:0007669"/>
    <property type="project" value="TreeGrafter"/>
</dbReference>
<evidence type="ECO:0000313" key="6">
    <source>
        <dbReference type="Proteomes" id="UP001210925"/>
    </source>
</evidence>
<protein>
    <submittedName>
        <fullName evidence="5">Uncharacterized protein</fullName>
    </submittedName>
</protein>
<dbReference type="PANTHER" id="PTHR24201">
    <property type="entry name" value="ANK_REP_REGION DOMAIN-CONTAINING PROTEIN"/>
    <property type="match status" value="1"/>
</dbReference>
<feature type="repeat" description="ANK" evidence="3">
    <location>
        <begin position="74"/>
        <end position="106"/>
    </location>
</feature>
<keyword evidence="6" id="KW-1185">Reference proteome</keyword>
<dbReference type="SMART" id="SM00248">
    <property type="entry name" value="ANK"/>
    <property type="match status" value="3"/>
</dbReference>